<sequence length="496" mass="55250">MSARRPAAPGQKQPAVLLSQRLRPRTKTIATALGLRFSGRWSVSRPEIVVTSDDPAEQWHAERYARRRNLPVLLVSPLHDGGHRAETPGQPVSALAVRNSTAPDTLIQTIWLDAYDGTPIDQDAAQAQQALLKDHHAANSQKAICLGVQWWNHPSIRAFLTGAGGTPDFVETETDAIRLAQTQGGRIYSWAARTTPEFETLCRQSNLSLTRIEDGFLRSVGLGAGLARGASLTFDSRGIYYDASRPSDIEVMLEELDLDEAQIRRGAELRRLIVEARLSKYNVGRIRAERFFPAGRKAILVPGQVGDDAAILKTVSTTVDCSSHDTVNASLLQAVRARNPDAYIIYKPHPDVDKRLRKGAVPEQLALTYANRVVRDADIIDLIDQCTSIETISSLSGFEALLRGKHVVTHGTPFYAGWGLTEDMVSLARRTRSRSLDELVYITLVAYCRYIEPLSMRPCTAERLIETLVRQRGDRRHHWVTTLWRELSWIGRKLGI</sequence>
<dbReference type="EMBL" id="JAOVZQ010000001">
    <property type="protein sequence ID" value="MCY0096898.1"/>
    <property type="molecule type" value="Genomic_DNA"/>
</dbReference>
<evidence type="ECO:0000313" key="2">
    <source>
        <dbReference type="Proteomes" id="UP001081283"/>
    </source>
</evidence>
<evidence type="ECO:0008006" key="3">
    <source>
        <dbReference type="Google" id="ProtNLM"/>
    </source>
</evidence>
<dbReference type="CDD" id="cd16439">
    <property type="entry name" value="beta_Kdo_transferase_KpsC_2"/>
    <property type="match status" value="1"/>
</dbReference>
<gene>
    <name evidence="1" type="ORF">OEG82_23230</name>
</gene>
<dbReference type="InterPro" id="IPR007833">
    <property type="entry name" value="Capsule_polysaccharide_synth"/>
</dbReference>
<protein>
    <recommendedName>
        <fullName evidence="3">Capsule biosynthesis protein</fullName>
    </recommendedName>
</protein>
<accession>A0ABT3YLY0</accession>
<dbReference type="RefSeq" id="WP_267614729.1">
    <property type="nucleotide sequence ID" value="NZ_JAOVZQ010000001.1"/>
</dbReference>
<reference evidence="1" key="1">
    <citation type="submission" date="2022-10" db="EMBL/GenBank/DDBJ databases">
        <title>Hoeflea sp. J2-29, isolated from marine algae.</title>
        <authorList>
            <person name="Kristyanto S."/>
            <person name="Kim J.M."/>
            <person name="Jeon C.O."/>
        </authorList>
    </citation>
    <scope>NUCLEOTIDE SEQUENCE</scope>
    <source>
        <strain evidence="1">J2-29</strain>
    </source>
</reference>
<dbReference type="Proteomes" id="UP001081283">
    <property type="component" value="Unassembled WGS sequence"/>
</dbReference>
<organism evidence="1 2">
    <name type="scientific">Hoeflea ulvae</name>
    <dbReference type="NCBI Taxonomy" id="2983764"/>
    <lineage>
        <taxon>Bacteria</taxon>
        <taxon>Pseudomonadati</taxon>
        <taxon>Pseudomonadota</taxon>
        <taxon>Alphaproteobacteria</taxon>
        <taxon>Hyphomicrobiales</taxon>
        <taxon>Rhizobiaceae</taxon>
        <taxon>Hoeflea</taxon>
    </lineage>
</organism>
<comment type="caution">
    <text evidence="1">The sequence shown here is derived from an EMBL/GenBank/DDBJ whole genome shotgun (WGS) entry which is preliminary data.</text>
</comment>
<name>A0ABT3YLY0_9HYPH</name>
<evidence type="ECO:0000313" key="1">
    <source>
        <dbReference type="EMBL" id="MCY0096898.1"/>
    </source>
</evidence>
<keyword evidence="2" id="KW-1185">Reference proteome</keyword>
<proteinExistence type="predicted"/>
<dbReference type="Pfam" id="PF05159">
    <property type="entry name" value="Capsule_synth"/>
    <property type="match status" value="2"/>
</dbReference>